<dbReference type="EMBL" id="JAOTPV010000005">
    <property type="protein sequence ID" value="KAJ4482022.1"/>
    <property type="molecule type" value="Genomic_DNA"/>
</dbReference>
<dbReference type="Pfam" id="PF17777">
    <property type="entry name" value="RL10P_insert"/>
    <property type="match status" value="1"/>
</dbReference>
<dbReference type="InterPro" id="IPR043141">
    <property type="entry name" value="Ribosomal_uL10-like_sf"/>
</dbReference>
<evidence type="ECO:0000313" key="8">
    <source>
        <dbReference type="EMBL" id="KAJ4482022.1"/>
    </source>
</evidence>
<dbReference type="AlphaFoldDB" id="A0A9W9AGD3"/>
<evidence type="ECO:0000256" key="4">
    <source>
        <dbReference type="ARBA" id="ARBA00022490"/>
    </source>
</evidence>
<comment type="caution">
    <text evidence="8">The sequence shown here is derived from an EMBL/GenBank/DDBJ whole genome shotgun (WGS) entry which is preliminary data.</text>
</comment>
<keyword evidence="8" id="KW-0689">Ribosomal protein</keyword>
<keyword evidence="6" id="KW-0690">Ribosome biogenesis</keyword>
<dbReference type="Gene3D" id="3.90.105.20">
    <property type="match status" value="1"/>
</dbReference>
<organism evidence="8 9">
    <name type="scientific">Lentinula aciculospora</name>
    <dbReference type="NCBI Taxonomy" id="153920"/>
    <lineage>
        <taxon>Eukaryota</taxon>
        <taxon>Fungi</taxon>
        <taxon>Dikarya</taxon>
        <taxon>Basidiomycota</taxon>
        <taxon>Agaricomycotina</taxon>
        <taxon>Agaricomycetes</taxon>
        <taxon>Agaricomycetidae</taxon>
        <taxon>Agaricales</taxon>
        <taxon>Marasmiineae</taxon>
        <taxon>Omphalotaceae</taxon>
        <taxon>Lentinula</taxon>
    </lineage>
</organism>
<dbReference type="GO" id="GO:0000027">
    <property type="term" value="P:ribosomal large subunit assembly"/>
    <property type="evidence" value="ECO:0007669"/>
    <property type="project" value="InterPro"/>
</dbReference>
<keyword evidence="9" id="KW-1185">Reference proteome</keyword>
<feature type="domain" description="Large ribosomal subunit protein uL10-like insertion" evidence="7">
    <location>
        <begin position="126"/>
        <end position="203"/>
    </location>
</feature>
<dbReference type="GO" id="GO:0003723">
    <property type="term" value="F:RNA binding"/>
    <property type="evidence" value="ECO:0007669"/>
    <property type="project" value="TreeGrafter"/>
</dbReference>
<dbReference type="InterPro" id="IPR040637">
    <property type="entry name" value="Ribosomal_uL10-like_insert"/>
</dbReference>
<comment type="subcellular location">
    <subcellularLocation>
        <location evidence="6">Cytoplasm</location>
    </subcellularLocation>
    <subcellularLocation>
        <location evidence="6">Nucleus</location>
        <location evidence="6">Nucleolus</location>
    </subcellularLocation>
</comment>
<proteinExistence type="inferred from homology"/>
<dbReference type="GO" id="GO:0005737">
    <property type="term" value="C:cytoplasm"/>
    <property type="evidence" value="ECO:0007669"/>
    <property type="project" value="UniProtKB-SubCell"/>
</dbReference>
<gene>
    <name evidence="8" type="ORF">J3R30DRAFT_3329337</name>
</gene>
<dbReference type="FunFam" id="3.30.70.1730:FF:000005">
    <property type="entry name" value="Ribosome assembly factor mrt4"/>
    <property type="match status" value="1"/>
</dbReference>
<keyword evidence="5 6" id="KW-0539">Nucleus</keyword>
<dbReference type="GO" id="GO:0000956">
    <property type="term" value="P:nuclear-transcribed mRNA catabolic process"/>
    <property type="evidence" value="ECO:0007669"/>
    <property type="project" value="TreeGrafter"/>
</dbReference>
<dbReference type="InterPro" id="IPR001790">
    <property type="entry name" value="Ribosomal_uL10"/>
</dbReference>
<keyword evidence="8" id="KW-0687">Ribonucleoprotein</keyword>
<dbReference type="Pfam" id="PF00466">
    <property type="entry name" value="Ribosomal_L10"/>
    <property type="match status" value="1"/>
</dbReference>
<dbReference type="InterPro" id="IPR043164">
    <property type="entry name" value="Ribosomal_uL10-like_insert_sf"/>
</dbReference>
<keyword evidence="4 6" id="KW-0963">Cytoplasm</keyword>
<evidence type="ECO:0000256" key="1">
    <source>
        <dbReference type="ARBA" id="ARBA00004046"/>
    </source>
</evidence>
<evidence type="ECO:0000256" key="5">
    <source>
        <dbReference type="ARBA" id="ARBA00023242"/>
    </source>
</evidence>
<dbReference type="InterPro" id="IPR051742">
    <property type="entry name" value="Ribosome_Assembly_uL10"/>
</dbReference>
<dbReference type="GO" id="GO:0006364">
    <property type="term" value="P:rRNA processing"/>
    <property type="evidence" value="ECO:0007669"/>
    <property type="project" value="TreeGrafter"/>
</dbReference>
<dbReference type="SUPFAM" id="SSF160369">
    <property type="entry name" value="Ribosomal protein L10-like"/>
    <property type="match status" value="1"/>
</dbReference>
<dbReference type="CDD" id="cd05796">
    <property type="entry name" value="Ribosomal_P0_like"/>
    <property type="match status" value="1"/>
</dbReference>
<dbReference type="FunFam" id="3.90.105.20:FF:000003">
    <property type="entry name" value="Ribosome assembly factor mrt4"/>
    <property type="match status" value="1"/>
</dbReference>
<dbReference type="PANTHER" id="PTHR45841">
    <property type="entry name" value="MRNA TURNOVER PROTEIN 4 MRTO4"/>
    <property type="match status" value="1"/>
</dbReference>
<evidence type="ECO:0000256" key="3">
    <source>
        <dbReference type="ARBA" id="ARBA00011117"/>
    </source>
</evidence>
<accession>A0A9W9AGD3</accession>
<dbReference type="Gene3D" id="3.30.70.1730">
    <property type="match status" value="1"/>
</dbReference>
<comment type="similarity">
    <text evidence="2 6">Belongs to the universal ribosomal protein uL10 family.</text>
</comment>
<comment type="subunit">
    <text evidence="3 6">Associates with the pre-60S ribosomal particle.</text>
</comment>
<dbReference type="GO" id="GO:0005730">
    <property type="term" value="C:nucleolus"/>
    <property type="evidence" value="ECO:0007669"/>
    <property type="project" value="UniProtKB-SubCell"/>
</dbReference>
<dbReference type="OrthoDB" id="10262308at2759"/>
<evidence type="ECO:0000313" key="9">
    <source>
        <dbReference type="Proteomes" id="UP001150266"/>
    </source>
</evidence>
<dbReference type="GO" id="GO:0005840">
    <property type="term" value="C:ribosome"/>
    <property type="evidence" value="ECO:0007669"/>
    <property type="project" value="UniProtKB-KW"/>
</dbReference>
<protein>
    <recommendedName>
        <fullName evidence="6">Ribosome assembly factor mrt4</fullName>
    </recommendedName>
</protein>
<dbReference type="InterPro" id="IPR033867">
    <property type="entry name" value="Mrt4"/>
</dbReference>
<dbReference type="GO" id="GO:0030687">
    <property type="term" value="C:preribosome, large subunit precursor"/>
    <property type="evidence" value="ECO:0007669"/>
    <property type="project" value="TreeGrafter"/>
</dbReference>
<dbReference type="PANTHER" id="PTHR45841:SF1">
    <property type="entry name" value="MRNA TURNOVER PROTEIN 4 HOMOLOG"/>
    <property type="match status" value="1"/>
</dbReference>
<dbReference type="Proteomes" id="UP001150266">
    <property type="component" value="Unassembled WGS sequence"/>
</dbReference>
<evidence type="ECO:0000256" key="2">
    <source>
        <dbReference type="ARBA" id="ARBA00008889"/>
    </source>
</evidence>
<name>A0A9W9AGD3_9AGAR</name>
<evidence type="ECO:0000259" key="7">
    <source>
        <dbReference type="Pfam" id="PF17777"/>
    </source>
</evidence>
<reference evidence="8" key="1">
    <citation type="submission" date="2022-08" db="EMBL/GenBank/DDBJ databases">
        <title>A Global Phylogenomic Analysis of the Shiitake Genus Lentinula.</title>
        <authorList>
            <consortium name="DOE Joint Genome Institute"/>
            <person name="Sierra-Patev S."/>
            <person name="Min B."/>
            <person name="Naranjo-Ortiz M."/>
            <person name="Looney B."/>
            <person name="Konkel Z."/>
            <person name="Slot J.C."/>
            <person name="Sakamoto Y."/>
            <person name="Steenwyk J.L."/>
            <person name="Rokas A."/>
            <person name="Carro J."/>
            <person name="Camarero S."/>
            <person name="Ferreira P."/>
            <person name="Molpeceres G."/>
            <person name="Ruiz-Duenas F.J."/>
            <person name="Serrano A."/>
            <person name="Henrissat B."/>
            <person name="Drula E."/>
            <person name="Hughes K.W."/>
            <person name="Mata J.L."/>
            <person name="Ishikawa N.K."/>
            <person name="Vargas-Isla R."/>
            <person name="Ushijima S."/>
            <person name="Smith C.A."/>
            <person name="Ahrendt S."/>
            <person name="Andreopoulos W."/>
            <person name="He G."/>
            <person name="Labutti K."/>
            <person name="Lipzen A."/>
            <person name="Ng V."/>
            <person name="Riley R."/>
            <person name="Sandor L."/>
            <person name="Barry K."/>
            <person name="Martinez A.T."/>
            <person name="Xiao Y."/>
            <person name="Gibbons J.G."/>
            <person name="Terashima K."/>
            <person name="Grigoriev I.V."/>
            <person name="Hibbett D.S."/>
        </authorList>
    </citation>
    <scope>NUCLEOTIDE SEQUENCE</scope>
    <source>
        <strain evidence="8">JLM2183</strain>
    </source>
</reference>
<evidence type="ECO:0000256" key="6">
    <source>
        <dbReference type="RuleBase" id="RU364039"/>
    </source>
</evidence>
<sequence length="251" mass="28244">MPKSKRSKLVSLTKVDKKTREHKSAMMENVKENAEKWKYCWLFEIGAMRNAHLKTVRNLWKGSARIFFSRSALLARALGTTPEEEYRMGIHKLAKQIEGEVGLLFTDTEPEEVIEWFADFAQPDFARAGNVASRTVILPAGSIMMHHADDPVPFPHDEDPQLRRLGLTTTMKRGVPTLQSPHKLCQKGKVLTTEQAQLLKLIGEKMVTFRVGLIARWDAATGEVTQTEELRLSQDEVLVAGDADDEGAMSE</sequence>
<comment type="function">
    <text evidence="1 6">Component of the ribosome assembly machinery. Nuclear paralog of the ribosomal protein P0, it binds pre-60S subunits at an early stage of assembly in the nucleolus, and is replaced by P0 in cytoplasmic pre-60S subunits and mature 80S ribosomes.</text>
</comment>